<feature type="transmembrane region" description="Helical" evidence="2">
    <location>
        <begin position="56"/>
        <end position="77"/>
    </location>
</feature>
<gene>
    <name evidence="3" type="ORF">SEMRO_130_G061750.1</name>
</gene>
<feature type="transmembrane region" description="Helical" evidence="2">
    <location>
        <begin position="119"/>
        <end position="139"/>
    </location>
</feature>
<keyword evidence="2" id="KW-0812">Transmembrane</keyword>
<comment type="caution">
    <text evidence="3">The sequence shown here is derived from an EMBL/GenBank/DDBJ whole genome shotgun (WGS) entry which is preliminary data.</text>
</comment>
<feature type="transmembrane region" description="Helical" evidence="2">
    <location>
        <begin position="177"/>
        <end position="196"/>
    </location>
</feature>
<feature type="region of interest" description="Disordered" evidence="1">
    <location>
        <begin position="243"/>
        <end position="286"/>
    </location>
</feature>
<dbReference type="AlphaFoldDB" id="A0A9N8DK44"/>
<dbReference type="Proteomes" id="UP001153069">
    <property type="component" value="Unassembled WGS sequence"/>
</dbReference>
<feature type="transmembrane region" description="Helical" evidence="2">
    <location>
        <begin position="216"/>
        <end position="239"/>
    </location>
</feature>
<keyword evidence="2" id="KW-0472">Membrane</keyword>
<keyword evidence="2" id="KW-1133">Transmembrane helix</keyword>
<organism evidence="3 4">
    <name type="scientific">Seminavis robusta</name>
    <dbReference type="NCBI Taxonomy" id="568900"/>
    <lineage>
        <taxon>Eukaryota</taxon>
        <taxon>Sar</taxon>
        <taxon>Stramenopiles</taxon>
        <taxon>Ochrophyta</taxon>
        <taxon>Bacillariophyta</taxon>
        <taxon>Bacillariophyceae</taxon>
        <taxon>Bacillariophycidae</taxon>
        <taxon>Naviculales</taxon>
        <taxon>Naviculaceae</taxon>
        <taxon>Seminavis</taxon>
    </lineage>
</organism>
<evidence type="ECO:0000313" key="3">
    <source>
        <dbReference type="EMBL" id="CAB9502184.1"/>
    </source>
</evidence>
<feature type="transmembrane region" description="Helical" evidence="2">
    <location>
        <begin position="151"/>
        <end position="172"/>
    </location>
</feature>
<dbReference type="EMBL" id="CAICTM010000129">
    <property type="protein sequence ID" value="CAB9502184.1"/>
    <property type="molecule type" value="Genomic_DNA"/>
</dbReference>
<feature type="transmembrane region" description="Helical" evidence="2">
    <location>
        <begin position="89"/>
        <end position="107"/>
    </location>
</feature>
<sequence length="286" mass="31935">MDNIANETGSAGGHRIAGSFFLGLGAYCLLLHFRRARRCQKLQCETSYLPERDPAILRRSGVALIIAMVVAFCWEIPGGNASTNPYFRLLHEASYALFGLIGLASFLESKGLVPLDSNRSCLVMALFQSYMILSTYVASMNNRETHTEVPYRYGMLAKLCLAHSFVCAYSIWNPQNLVAFLTGHVLLIIEGAWLMYLGEYYACRIGVQPSTHLVDFYTYVFLFLFIVCLGMAGIATFNLTPSPEGGTQEETDYSVLVTKEGEREDDDPQLGRELLPSWSRQEAMDV</sequence>
<protein>
    <submittedName>
        <fullName evidence="3">Uncharacterized protein</fullName>
    </submittedName>
</protein>
<evidence type="ECO:0000313" key="4">
    <source>
        <dbReference type="Proteomes" id="UP001153069"/>
    </source>
</evidence>
<evidence type="ECO:0000256" key="1">
    <source>
        <dbReference type="SAM" id="MobiDB-lite"/>
    </source>
</evidence>
<name>A0A9N8DK44_9STRA</name>
<proteinExistence type="predicted"/>
<reference evidence="3" key="1">
    <citation type="submission" date="2020-06" db="EMBL/GenBank/DDBJ databases">
        <authorList>
            <consortium name="Plant Systems Biology data submission"/>
        </authorList>
    </citation>
    <scope>NUCLEOTIDE SEQUENCE</scope>
    <source>
        <strain evidence="3">D6</strain>
    </source>
</reference>
<keyword evidence="4" id="KW-1185">Reference proteome</keyword>
<evidence type="ECO:0000256" key="2">
    <source>
        <dbReference type="SAM" id="Phobius"/>
    </source>
</evidence>
<accession>A0A9N8DK44</accession>
<feature type="transmembrane region" description="Helical" evidence="2">
    <location>
        <begin position="16"/>
        <end position="33"/>
    </location>
</feature>